<comment type="caution">
    <text evidence="4">The sequence shown here is derived from an EMBL/GenBank/DDBJ whole genome shotgun (WGS) entry which is preliminary data.</text>
</comment>
<dbReference type="InterPro" id="IPR025510">
    <property type="entry name" value="DUF4397"/>
</dbReference>
<proteinExistence type="predicted"/>
<feature type="transmembrane region" description="Helical" evidence="1">
    <location>
        <begin position="257"/>
        <end position="277"/>
    </location>
</feature>
<evidence type="ECO:0000313" key="5">
    <source>
        <dbReference type="Proteomes" id="UP000460272"/>
    </source>
</evidence>
<dbReference type="Pfam" id="PF14344">
    <property type="entry name" value="DUF4397"/>
    <property type="match status" value="1"/>
</dbReference>
<dbReference type="EMBL" id="RPFW01000006">
    <property type="protein sequence ID" value="TVZ01884.1"/>
    <property type="molecule type" value="Genomic_DNA"/>
</dbReference>
<keyword evidence="1" id="KW-0812">Transmembrane</keyword>
<organism evidence="4 5">
    <name type="scientific">Trebonia kvetii</name>
    <dbReference type="NCBI Taxonomy" id="2480626"/>
    <lineage>
        <taxon>Bacteria</taxon>
        <taxon>Bacillati</taxon>
        <taxon>Actinomycetota</taxon>
        <taxon>Actinomycetes</taxon>
        <taxon>Streptosporangiales</taxon>
        <taxon>Treboniaceae</taxon>
        <taxon>Trebonia</taxon>
    </lineage>
</organism>
<evidence type="ECO:0000259" key="3">
    <source>
        <dbReference type="Pfam" id="PF14344"/>
    </source>
</evidence>
<keyword evidence="1" id="KW-0472">Membrane</keyword>
<dbReference type="AlphaFoldDB" id="A0A6P2BS92"/>
<keyword evidence="5" id="KW-1185">Reference proteome</keyword>
<evidence type="ECO:0000313" key="4">
    <source>
        <dbReference type="EMBL" id="TVZ01884.1"/>
    </source>
</evidence>
<gene>
    <name evidence="4" type="ORF">EAS64_31075</name>
</gene>
<keyword evidence="2" id="KW-0732">Signal</keyword>
<feature type="signal peptide" evidence="2">
    <location>
        <begin position="1"/>
        <end position="29"/>
    </location>
</feature>
<evidence type="ECO:0000256" key="1">
    <source>
        <dbReference type="SAM" id="Phobius"/>
    </source>
</evidence>
<name>A0A6P2BS92_9ACTN</name>
<protein>
    <submittedName>
        <fullName evidence="4">DUF4397 domain-containing protein</fullName>
    </submittedName>
</protein>
<evidence type="ECO:0000256" key="2">
    <source>
        <dbReference type="SAM" id="SignalP"/>
    </source>
</evidence>
<reference evidence="4 5" key="1">
    <citation type="submission" date="2018-11" db="EMBL/GenBank/DDBJ databases">
        <title>Trebonia kvetii gen.nov., sp.nov., a novel acidophilic actinobacterium, and proposal of the new actinobacterial family Treboniaceae fam. nov.</title>
        <authorList>
            <person name="Rapoport D."/>
            <person name="Sagova-Mareckova M."/>
            <person name="Sedlacek I."/>
            <person name="Provaznik J."/>
            <person name="Kralova S."/>
            <person name="Pavlinic D."/>
            <person name="Benes V."/>
            <person name="Kopecky J."/>
        </authorList>
    </citation>
    <scope>NUCLEOTIDE SEQUENCE [LARGE SCALE GENOMIC DNA]</scope>
    <source>
        <strain evidence="4 5">15Tr583</strain>
    </source>
</reference>
<accession>A0A6P2BS92</accession>
<sequence length="285" mass="28276">MRISRFIRLAAAALAAPMFFLGMAGVASASTSSSASSAGVGWVRLAHFSPNTPAVDVYLYSFGDPSAELVLRHVSYGDTSPYETLAAGDYTVAMRAAGAGATSKPALSASITVKAGHSYTVAGLGPESGLRLAVLGDELTPPGGQALVRVIQASLKEHVVTVSYGSGALVSGLAFGSVSVYETVSPGTVTVRVAGSGESTSSTVTVAAGTVHTLVVLDGASGLEVDNLVDAAGSAVVPAGGAATGFGGTAPRIPSPLPWLALLAAGVLVAVAGGLSLRRLPRPRS</sequence>
<feature type="domain" description="DUF4397" evidence="3">
    <location>
        <begin position="42"/>
        <end position="161"/>
    </location>
</feature>
<dbReference type="OrthoDB" id="9783299at2"/>
<keyword evidence="1" id="KW-1133">Transmembrane helix</keyword>
<dbReference type="Proteomes" id="UP000460272">
    <property type="component" value="Unassembled WGS sequence"/>
</dbReference>
<feature type="chain" id="PRO_5026803107" evidence="2">
    <location>
        <begin position="30"/>
        <end position="285"/>
    </location>
</feature>
<dbReference type="RefSeq" id="WP_145858805.1">
    <property type="nucleotide sequence ID" value="NZ_RPFW01000006.1"/>
</dbReference>